<organism evidence="9 10">
    <name type="scientific">Shewanella inventionis</name>
    <dbReference type="NCBI Taxonomy" id="1738770"/>
    <lineage>
        <taxon>Bacteria</taxon>
        <taxon>Pseudomonadati</taxon>
        <taxon>Pseudomonadota</taxon>
        <taxon>Gammaproteobacteria</taxon>
        <taxon>Alteromonadales</taxon>
        <taxon>Shewanellaceae</taxon>
        <taxon>Shewanella</taxon>
    </lineage>
</organism>
<gene>
    <name evidence="9" type="ORF">GCM10011607_31020</name>
</gene>
<keyword evidence="4" id="KW-0067">ATP-binding</keyword>
<evidence type="ECO:0000259" key="7">
    <source>
        <dbReference type="PROSITE" id="PS51192"/>
    </source>
</evidence>
<evidence type="ECO:0000259" key="8">
    <source>
        <dbReference type="PROSITE" id="PS51194"/>
    </source>
</evidence>
<keyword evidence="1" id="KW-0547">Nucleotide-binding</keyword>
<evidence type="ECO:0000313" key="9">
    <source>
        <dbReference type="EMBL" id="GGB68183.1"/>
    </source>
</evidence>
<dbReference type="RefSeq" id="WP_188740251.1">
    <property type="nucleotide sequence ID" value="NZ_BMII01000027.1"/>
</dbReference>
<evidence type="ECO:0000256" key="3">
    <source>
        <dbReference type="ARBA" id="ARBA00022806"/>
    </source>
</evidence>
<feature type="compositionally biased region" description="Basic and acidic residues" evidence="6">
    <location>
        <begin position="399"/>
        <end position="410"/>
    </location>
</feature>
<dbReference type="InterPro" id="IPR027417">
    <property type="entry name" value="P-loop_NTPase"/>
</dbReference>
<dbReference type="SMART" id="SM00487">
    <property type="entry name" value="DEXDc"/>
    <property type="match status" value="1"/>
</dbReference>
<dbReference type="Proteomes" id="UP000617555">
    <property type="component" value="Unassembled WGS sequence"/>
</dbReference>
<dbReference type="InterPro" id="IPR011545">
    <property type="entry name" value="DEAD/DEAH_box_helicase_dom"/>
</dbReference>
<dbReference type="Pfam" id="PF00271">
    <property type="entry name" value="Helicase_C"/>
    <property type="match status" value="1"/>
</dbReference>
<dbReference type="InterPro" id="IPR001650">
    <property type="entry name" value="Helicase_C-like"/>
</dbReference>
<feature type="domain" description="Helicase C-terminal" evidence="8">
    <location>
        <begin position="229"/>
        <end position="378"/>
    </location>
</feature>
<name>A0ABQ1JJN3_9GAMM</name>
<evidence type="ECO:0000256" key="4">
    <source>
        <dbReference type="ARBA" id="ARBA00022840"/>
    </source>
</evidence>
<feature type="domain" description="Helicase ATP-binding" evidence="7">
    <location>
        <begin position="31"/>
        <end position="201"/>
    </location>
</feature>
<dbReference type="PROSITE" id="PS51192">
    <property type="entry name" value="HELICASE_ATP_BIND_1"/>
    <property type="match status" value="1"/>
</dbReference>
<dbReference type="CDD" id="cd18787">
    <property type="entry name" value="SF2_C_DEAD"/>
    <property type="match status" value="1"/>
</dbReference>
<keyword evidence="10" id="KW-1185">Reference proteome</keyword>
<dbReference type="PANTHER" id="PTHR47959:SF2">
    <property type="entry name" value="ATP-DEPENDENT RNA HELICASE DEAD BOX FAMILY"/>
    <property type="match status" value="1"/>
</dbReference>
<dbReference type="SMART" id="SM00490">
    <property type="entry name" value="HELICc"/>
    <property type="match status" value="1"/>
</dbReference>
<dbReference type="CDD" id="cd00268">
    <property type="entry name" value="DEADc"/>
    <property type="match status" value="1"/>
</dbReference>
<dbReference type="Gene3D" id="3.40.50.300">
    <property type="entry name" value="P-loop containing nucleotide triphosphate hydrolases"/>
    <property type="match status" value="2"/>
</dbReference>
<dbReference type="InterPro" id="IPR044742">
    <property type="entry name" value="DEAD/DEAH_RhlB"/>
</dbReference>
<evidence type="ECO:0000313" key="10">
    <source>
        <dbReference type="Proteomes" id="UP000617555"/>
    </source>
</evidence>
<accession>A0ABQ1JJN3</accession>
<evidence type="ECO:0000256" key="1">
    <source>
        <dbReference type="ARBA" id="ARBA00022741"/>
    </source>
</evidence>
<evidence type="ECO:0000256" key="5">
    <source>
        <dbReference type="ARBA" id="ARBA00038437"/>
    </source>
</evidence>
<dbReference type="PROSITE" id="PS51194">
    <property type="entry name" value="HELICASE_CTER"/>
    <property type="match status" value="1"/>
</dbReference>
<reference evidence="10" key="1">
    <citation type="journal article" date="2019" name="Int. J. Syst. Evol. Microbiol.">
        <title>The Global Catalogue of Microorganisms (GCM) 10K type strain sequencing project: providing services to taxonomists for standard genome sequencing and annotation.</title>
        <authorList>
            <consortium name="The Broad Institute Genomics Platform"/>
            <consortium name="The Broad Institute Genome Sequencing Center for Infectious Disease"/>
            <person name="Wu L."/>
            <person name="Ma J."/>
        </authorList>
    </citation>
    <scope>NUCLEOTIDE SEQUENCE [LARGE SCALE GENOMIC DNA]</scope>
    <source>
        <strain evidence="10">CGMCC 1.15339</strain>
    </source>
</reference>
<dbReference type="Pfam" id="PF00270">
    <property type="entry name" value="DEAD"/>
    <property type="match status" value="1"/>
</dbReference>
<evidence type="ECO:0000256" key="6">
    <source>
        <dbReference type="SAM" id="MobiDB-lite"/>
    </source>
</evidence>
<dbReference type="SUPFAM" id="SSF52540">
    <property type="entry name" value="P-loop containing nucleoside triphosphate hydrolases"/>
    <property type="match status" value="1"/>
</dbReference>
<dbReference type="PANTHER" id="PTHR47959">
    <property type="entry name" value="ATP-DEPENDENT RNA HELICASE RHLE-RELATED"/>
    <property type="match status" value="1"/>
</dbReference>
<proteinExistence type="inferred from homology"/>
<sequence>MAFSVFSLNPKVLAALPEAVIEPSRIQQLAIPAVLSGQDVLALAQTGSGKTYAYGLPILQRISQHSTSVLSAVVIVPTRELAVQVAQNLNLLAQALGLRVEHACGGEAIECQIERLTTPANLLVATPGRLLALVQQGVVEFTHVQSVTLDEADRLLDMGFINDIKMLIAMMPAGQRVLFSATMPAVLTQLAQQILSATHVRIEAQVLNSAVDDIAKVVYHVNKGSKAQALIHLIDLHQWRQVLVFVNAKADADTLCKKLLKAGVKAAALHGDKEQVLRSQTLEQFKSGQLSVLVATDVLARGIHIDALPVVINFDLPAQASVYVHRIGRTARAGLTGVALSLVSHSELAYLEAINTLTTQALPLNELAGFAVTDKPLSGSSKRAPRDKQANRRTMNKRSASDFAKRKPTR</sequence>
<dbReference type="GO" id="GO:0004386">
    <property type="term" value="F:helicase activity"/>
    <property type="evidence" value="ECO:0007669"/>
    <property type="project" value="UniProtKB-KW"/>
</dbReference>
<keyword evidence="3 9" id="KW-0347">Helicase</keyword>
<dbReference type="InterPro" id="IPR050079">
    <property type="entry name" value="DEAD_box_RNA_helicase"/>
</dbReference>
<protein>
    <submittedName>
        <fullName evidence="9">DEAD/DEAH box helicase</fullName>
    </submittedName>
</protein>
<feature type="region of interest" description="Disordered" evidence="6">
    <location>
        <begin position="375"/>
        <end position="410"/>
    </location>
</feature>
<comment type="caution">
    <text evidence="9">The sequence shown here is derived from an EMBL/GenBank/DDBJ whole genome shotgun (WGS) entry which is preliminary data.</text>
</comment>
<evidence type="ECO:0000256" key="2">
    <source>
        <dbReference type="ARBA" id="ARBA00022801"/>
    </source>
</evidence>
<dbReference type="EMBL" id="BMII01000027">
    <property type="protein sequence ID" value="GGB68183.1"/>
    <property type="molecule type" value="Genomic_DNA"/>
</dbReference>
<dbReference type="InterPro" id="IPR014001">
    <property type="entry name" value="Helicase_ATP-bd"/>
</dbReference>
<keyword evidence="2" id="KW-0378">Hydrolase</keyword>
<comment type="similarity">
    <text evidence="5">Belongs to the DEAD box helicase family.</text>
</comment>